<accession>A0ACC0CUR3</accession>
<protein>
    <submittedName>
        <fullName evidence="1">Uncharacterized protein</fullName>
    </submittedName>
</protein>
<comment type="caution">
    <text evidence="1">The sequence shown here is derived from an EMBL/GenBank/DDBJ whole genome shotgun (WGS) entry which is preliminary data.</text>
</comment>
<name>A0ACC0CUR3_9PEZI</name>
<evidence type="ECO:0000313" key="2">
    <source>
        <dbReference type="Proteomes" id="UP001497680"/>
    </source>
</evidence>
<proteinExistence type="predicted"/>
<dbReference type="Proteomes" id="UP001497680">
    <property type="component" value="Unassembled WGS sequence"/>
</dbReference>
<reference evidence="1 2" key="1">
    <citation type="journal article" date="2022" name="New Phytol.">
        <title>Ecological generalism drives hyperdiversity of secondary metabolite gene clusters in xylarialean endophytes.</title>
        <authorList>
            <person name="Franco M.E.E."/>
            <person name="Wisecaver J.H."/>
            <person name="Arnold A.E."/>
            <person name="Ju Y.M."/>
            <person name="Slot J.C."/>
            <person name="Ahrendt S."/>
            <person name="Moore L.P."/>
            <person name="Eastman K.E."/>
            <person name="Scott K."/>
            <person name="Konkel Z."/>
            <person name="Mondo S.J."/>
            <person name="Kuo A."/>
            <person name="Hayes R.D."/>
            <person name="Haridas S."/>
            <person name="Andreopoulos B."/>
            <person name="Riley R."/>
            <person name="LaButti K."/>
            <person name="Pangilinan J."/>
            <person name="Lipzen A."/>
            <person name="Amirebrahimi M."/>
            <person name="Yan J."/>
            <person name="Adam C."/>
            <person name="Keymanesh K."/>
            <person name="Ng V."/>
            <person name="Louie K."/>
            <person name="Northen T."/>
            <person name="Drula E."/>
            <person name="Henrissat B."/>
            <person name="Hsieh H.M."/>
            <person name="Youens-Clark K."/>
            <person name="Lutzoni F."/>
            <person name="Miadlikowska J."/>
            <person name="Eastwood D.C."/>
            <person name="Hamelin R.C."/>
            <person name="Grigoriev I.V."/>
            <person name="U'Ren J.M."/>
        </authorList>
    </citation>
    <scope>NUCLEOTIDE SEQUENCE [LARGE SCALE GENOMIC DNA]</scope>
    <source>
        <strain evidence="1 2">ER1909</strain>
    </source>
</reference>
<gene>
    <name evidence="1" type="ORF">F4821DRAFT_177725</name>
</gene>
<sequence>MILVALERSRPSSGFTQTSEPATWLLDICQEELRRHFQPVNAFWLLIFCCESRYAMETLVRICPGVVHSLCDEPDGFTLFHTKIAEGLEEVIPSLLIAARHGADLHRIGTTRSYGTPVAPALPNRDTPTSLALRRSWTFVLWREVLRNLDCNMVEFAAAELENSQQPLVERGWTLKTLTALLGDRITFVPYKIPRTLCWQCQREVHRVYDLDEEWWEELLAEVRSGQFLQVSRPGSSSSRCTELSDVPFYDAIETQSHANSLNEPDAKVPSPPTFLCWKCDMMRSIRTGNRNEKYVP</sequence>
<dbReference type="EMBL" id="MU394341">
    <property type="protein sequence ID" value="KAI6084134.1"/>
    <property type="molecule type" value="Genomic_DNA"/>
</dbReference>
<evidence type="ECO:0000313" key="1">
    <source>
        <dbReference type="EMBL" id="KAI6084134.1"/>
    </source>
</evidence>
<keyword evidence="2" id="KW-1185">Reference proteome</keyword>
<organism evidence="1 2">
    <name type="scientific">Hypoxylon rubiginosum</name>
    <dbReference type="NCBI Taxonomy" id="110542"/>
    <lineage>
        <taxon>Eukaryota</taxon>
        <taxon>Fungi</taxon>
        <taxon>Dikarya</taxon>
        <taxon>Ascomycota</taxon>
        <taxon>Pezizomycotina</taxon>
        <taxon>Sordariomycetes</taxon>
        <taxon>Xylariomycetidae</taxon>
        <taxon>Xylariales</taxon>
        <taxon>Hypoxylaceae</taxon>
        <taxon>Hypoxylon</taxon>
    </lineage>
</organism>